<keyword evidence="16" id="KW-0175">Coiled coil</keyword>
<evidence type="ECO:0000313" key="21">
    <source>
        <dbReference type="EMBL" id="GEP03843.1"/>
    </source>
</evidence>
<dbReference type="GO" id="GO:0008757">
    <property type="term" value="F:S-adenosylmethionine-dependent methyltransferase activity"/>
    <property type="evidence" value="ECO:0007669"/>
    <property type="project" value="InterPro"/>
</dbReference>
<dbReference type="InterPro" id="IPR035965">
    <property type="entry name" value="PAS-like_dom_sf"/>
</dbReference>
<evidence type="ECO:0000313" key="24">
    <source>
        <dbReference type="Proteomes" id="UP001156856"/>
    </source>
</evidence>
<dbReference type="Pfam" id="PF07536">
    <property type="entry name" value="HWE_HK"/>
    <property type="match status" value="1"/>
</dbReference>
<dbReference type="CDD" id="cd00130">
    <property type="entry name" value="PAS"/>
    <property type="match status" value="2"/>
</dbReference>
<keyword evidence="11" id="KW-0418">Kinase</keyword>
<dbReference type="GO" id="GO:0005737">
    <property type="term" value="C:cytoplasm"/>
    <property type="evidence" value="ECO:0007669"/>
    <property type="project" value="InterPro"/>
</dbReference>
<feature type="domain" description="PAC" evidence="18">
    <location>
        <begin position="798"/>
        <end position="849"/>
    </location>
</feature>
<dbReference type="GO" id="GO:0008984">
    <property type="term" value="F:protein-glutamate methylesterase activity"/>
    <property type="evidence" value="ECO:0007669"/>
    <property type="project" value="InterPro"/>
</dbReference>
<evidence type="ECO:0000256" key="5">
    <source>
        <dbReference type="ARBA" id="ARBA00022553"/>
    </source>
</evidence>
<dbReference type="SUPFAM" id="SSF53335">
    <property type="entry name" value="S-adenosyl-L-methionine-dependent methyltransferases"/>
    <property type="match status" value="1"/>
</dbReference>
<organism evidence="21 23">
    <name type="scientific">Methylobacterium oxalidis</name>
    <dbReference type="NCBI Taxonomy" id="944322"/>
    <lineage>
        <taxon>Bacteria</taxon>
        <taxon>Pseudomonadati</taxon>
        <taxon>Pseudomonadota</taxon>
        <taxon>Alphaproteobacteria</taxon>
        <taxon>Hyphomicrobiales</taxon>
        <taxon>Methylobacteriaceae</taxon>
        <taxon>Methylobacterium</taxon>
    </lineage>
</organism>
<dbReference type="SMART" id="SM00138">
    <property type="entry name" value="MeTrc"/>
    <property type="match status" value="1"/>
</dbReference>
<comment type="catalytic activity">
    <reaction evidence="1">
        <text>ATP + protein L-histidine = ADP + protein N-phospho-L-histidine.</text>
        <dbReference type="EC" id="2.7.13.3"/>
    </reaction>
</comment>
<dbReference type="EMBL" id="BSPK01000067">
    <property type="protein sequence ID" value="GLS65299.1"/>
    <property type="molecule type" value="Genomic_DNA"/>
</dbReference>
<evidence type="ECO:0000256" key="6">
    <source>
        <dbReference type="ARBA" id="ARBA00022606"/>
    </source>
</evidence>
<dbReference type="Pfam" id="PF08447">
    <property type="entry name" value="PAS_3"/>
    <property type="match status" value="1"/>
</dbReference>
<dbReference type="SMART" id="SM00086">
    <property type="entry name" value="PAC"/>
    <property type="match status" value="2"/>
</dbReference>
<name>A0A512J1P2_9HYPH</name>
<dbReference type="PROSITE" id="PS50122">
    <property type="entry name" value="CHEB"/>
    <property type="match status" value="1"/>
</dbReference>
<dbReference type="SUPFAM" id="SSF52738">
    <property type="entry name" value="Methylesterase CheB, C-terminal domain"/>
    <property type="match status" value="1"/>
</dbReference>
<keyword evidence="9 21" id="KW-0808">Transferase</keyword>
<feature type="domain" description="PAS" evidence="17">
    <location>
        <begin position="850"/>
        <end position="924"/>
    </location>
</feature>
<dbReference type="InterPro" id="IPR001610">
    <property type="entry name" value="PAC"/>
</dbReference>
<dbReference type="Pfam" id="PF03705">
    <property type="entry name" value="CheR_N"/>
    <property type="match status" value="1"/>
</dbReference>
<dbReference type="InterPro" id="IPR000780">
    <property type="entry name" value="CheR_MeTrfase"/>
</dbReference>
<dbReference type="Pfam" id="PF01339">
    <property type="entry name" value="CheB_methylest"/>
    <property type="match status" value="1"/>
</dbReference>
<keyword evidence="8" id="KW-0288">FMN</keyword>
<dbReference type="PROSITE" id="PS50113">
    <property type="entry name" value="PAC"/>
    <property type="match status" value="2"/>
</dbReference>
<reference evidence="21 23" key="3">
    <citation type="submission" date="2019-07" db="EMBL/GenBank/DDBJ databases">
        <title>Whole genome shotgun sequence of Methylobacterium oxalidis NBRC 107715.</title>
        <authorList>
            <person name="Hosoyama A."/>
            <person name="Uohara A."/>
            <person name="Ohji S."/>
            <person name="Ichikawa N."/>
        </authorList>
    </citation>
    <scope>NUCLEOTIDE SEQUENCE [LARGE SCALE GENOMIC DNA]</scope>
    <source>
        <strain evidence="21 23">NBRC 107715</strain>
    </source>
</reference>
<dbReference type="EMBL" id="BJZU01000029">
    <property type="protein sequence ID" value="GEP03843.1"/>
    <property type="molecule type" value="Genomic_DNA"/>
</dbReference>
<evidence type="ECO:0000256" key="8">
    <source>
        <dbReference type="ARBA" id="ARBA00022643"/>
    </source>
</evidence>
<dbReference type="Proteomes" id="UP000321960">
    <property type="component" value="Unassembled WGS sequence"/>
</dbReference>
<dbReference type="PANTHER" id="PTHR24422:SF27">
    <property type="entry name" value="PROTEIN-GLUTAMATE O-METHYLTRANSFERASE"/>
    <property type="match status" value="1"/>
</dbReference>
<evidence type="ECO:0000256" key="10">
    <source>
        <dbReference type="ARBA" id="ARBA00022741"/>
    </source>
</evidence>
<reference evidence="22" key="4">
    <citation type="submission" date="2023-01" db="EMBL/GenBank/DDBJ databases">
        <title>Draft genome sequence of Methylobacterium oxalidis strain NBRC 107715.</title>
        <authorList>
            <person name="Sun Q."/>
            <person name="Mori K."/>
        </authorList>
    </citation>
    <scope>NUCLEOTIDE SEQUENCE</scope>
    <source>
        <strain evidence="22">NBRC 107715</strain>
    </source>
</reference>
<keyword evidence="4" id="KW-0600">Photoreceptor protein</keyword>
<dbReference type="NCBIfam" id="TIGR00229">
    <property type="entry name" value="sensory_box"/>
    <property type="match status" value="1"/>
</dbReference>
<evidence type="ECO:0000313" key="23">
    <source>
        <dbReference type="Proteomes" id="UP000321960"/>
    </source>
</evidence>
<keyword evidence="14" id="KW-0675">Receptor</keyword>
<evidence type="ECO:0000256" key="14">
    <source>
        <dbReference type="ARBA" id="ARBA00023170"/>
    </source>
</evidence>
<dbReference type="InterPro" id="IPR013655">
    <property type="entry name" value="PAS_fold_3"/>
</dbReference>
<dbReference type="OrthoDB" id="9816309at2"/>
<dbReference type="Gene3D" id="3.40.50.150">
    <property type="entry name" value="Vaccinia Virus protein VP39"/>
    <property type="match status" value="1"/>
</dbReference>
<dbReference type="Gene3D" id="3.30.450.20">
    <property type="entry name" value="PAS domain"/>
    <property type="match status" value="2"/>
</dbReference>
<dbReference type="GO" id="GO:0009881">
    <property type="term" value="F:photoreceptor activity"/>
    <property type="evidence" value="ECO:0007669"/>
    <property type="project" value="UniProtKB-KW"/>
</dbReference>
<evidence type="ECO:0000256" key="9">
    <source>
        <dbReference type="ARBA" id="ARBA00022679"/>
    </source>
</evidence>
<dbReference type="InterPro" id="IPR035909">
    <property type="entry name" value="CheB_C"/>
</dbReference>
<evidence type="ECO:0000313" key="22">
    <source>
        <dbReference type="EMBL" id="GLS65299.1"/>
    </source>
</evidence>
<dbReference type="SUPFAM" id="SSF57997">
    <property type="entry name" value="Tropomyosin"/>
    <property type="match status" value="1"/>
</dbReference>
<dbReference type="InterPro" id="IPR000673">
    <property type="entry name" value="Sig_transdc_resp-reg_Me-estase"/>
</dbReference>
<dbReference type="Gene3D" id="3.40.50.180">
    <property type="entry name" value="Methylesterase CheB, C-terminal domain"/>
    <property type="match status" value="1"/>
</dbReference>
<dbReference type="Gene3D" id="3.30.565.10">
    <property type="entry name" value="Histidine kinase-like ATPase, C-terminal domain"/>
    <property type="match status" value="1"/>
</dbReference>
<feature type="domain" description="CheB-type methylesterase" evidence="19">
    <location>
        <begin position="10"/>
        <end position="199"/>
    </location>
</feature>
<dbReference type="SMART" id="SM00911">
    <property type="entry name" value="HWE_HK"/>
    <property type="match status" value="1"/>
</dbReference>
<dbReference type="SUPFAM" id="SSF55785">
    <property type="entry name" value="PYP-like sensor domain (PAS domain)"/>
    <property type="match status" value="3"/>
</dbReference>
<dbReference type="PRINTS" id="PR00996">
    <property type="entry name" value="CHERMTFRASE"/>
</dbReference>
<dbReference type="InterPro" id="IPR000700">
    <property type="entry name" value="PAS-assoc_C"/>
</dbReference>
<evidence type="ECO:0000256" key="1">
    <source>
        <dbReference type="ARBA" id="ARBA00000085"/>
    </source>
</evidence>
<accession>A0A512J1P2</accession>
<dbReference type="InterPro" id="IPR050903">
    <property type="entry name" value="Bact_Chemotaxis_MeTrfase"/>
</dbReference>
<sequence>MKSPKRAASQGDKPVIVALCASAASTRSLVQVLKHVSPQPDAALVIVLQHREALDLNTFSRALAEAGHELGRIENGAPLKAGRTYLLDPDLIVSVEGGRFQVRPAEQRAGERGTIDSLLISLAGSEDGHSIAVAFAGTGADGTLGFKAVKEAGGLTLAEETEEARSGALAASNSPVALADAVLSPDQLAERIIAGIQQLSSSGATAHDLDAAEVSTALSSIAAVLRKRTGHDFHGYKPGTFLRRVQRRMQVAQKSDLGAYLEYLRAQPEEAQELFNDLLIGVTQFFRDAKEFELLERDVVPQLFAGRGRDDHLRVWVIGCSTGEEAFSLGILLREHMATLEEVPHVQIFATDLDGRALAAARAGRYAETIARDVSPERLARWFVREGNTYCIVKELREMCIFSQHSIVKDPPFSRLDLVSCRNLLIYLDAELQGQVIPVFHFALRPGGMLFLGNSENISRHPDLFAPIESRSRIFRRLETSTRVLPDISFNVRSLHPEIQPVRHGRPQAVGASLTQRAERFVERYAPAYVIVDEGYDVLHFSARTGRYLDPVGGAASLNLLQLVHPDLRFDLRTALVRAAEEERTVQVANRRVGQNGHSLTIDLVIEPVTDGPGRARSFVVLFKDAGAVPAPGESAVAASSPDQEDRIQQLEAELRETKDRLQAVTEEAESTNEELKASNEEYQSLNEELQSANEELQTSKEEVQSVNEELTTVNGELSLRVHELGRTNSDLKNFLESTQIATVFLDNDLRVMRYTPAATELFHLVEADVGRPITHIKSRIAYDELQDDARRVARTLNSIEREIEGSARGARYMVRVLPYRSIDNFIAGVVITFVDVTARKQAEAALRESEERFRKFADASSDVLWIRNVQTLQFEYAGSAFEALFGTPFQSIGGQSLRAWLRLILPRDRKPVIRAFRRVRSGESTSHAFRIRRPRDGQVRWIASTDFPLFDDQHRVQRVGGIFSDVTEAKLGAERQEVLVKELQHRSRNLLGVVTSLASRTIGRGGPVESFTTRLKALSRAQALLSQSGSDSVEVGALVRAELAAHIDSAPARITYAGPKVLLTSQQVQNFALALHELTTNAVKYGALKDGSGQLAVTWERIRPNGSEEHLALSWNESGVPVPSESLTRRGYGRELIEQALSYALGGRTEFVLGSDGVRCRIELPLA</sequence>
<evidence type="ECO:0000256" key="4">
    <source>
        <dbReference type="ARBA" id="ARBA00022543"/>
    </source>
</evidence>
<dbReference type="InterPro" id="IPR000014">
    <property type="entry name" value="PAS"/>
</dbReference>
<gene>
    <name evidence="21" type="primary">cheR_1</name>
    <name evidence="22" type="ORF">GCM10007888_36810</name>
    <name evidence="21" type="ORF">MOX02_18810</name>
</gene>
<dbReference type="Proteomes" id="UP001156856">
    <property type="component" value="Unassembled WGS sequence"/>
</dbReference>
<evidence type="ECO:0000256" key="3">
    <source>
        <dbReference type="ARBA" id="ARBA00021740"/>
    </source>
</evidence>
<dbReference type="InterPro" id="IPR036890">
    <property type="entry name" value="HATPase_C_sf"/>
</dbReference>
<feature type="domain" description="CheR-type methyltransferase" evidence="20">
    <location>
        <begin position="218"/>
        <end position="481"/>
    </location>
</feature>
<protein>
    <recommendedName>
        <fullName evidence="3">Blue-light-activated histidine kinase</fullName>
        <ecNumber evidence="2">2.7.13.3</ecNumber>
    </recommendedName>
</protein>
<evidence type="ECO:0000256" key="11">
    <source>
        <dbReference type="ARBA" id="ARBA00022777"/>
    </source>
</evidence>
<dbReference type="InterPro" id="IPR029063">
    <property type="entry name" value="SAM-dependent_MTases_sf"/>
</dbReference>
<evidence type="ECO:0000259" key="20">
    <source>
        <dbReference type="PROSITE" id="PS50123"/>
    </source>
</evidence>
<dbReference type="GO" id="GO:0006935">
    <property type="term" value="P:chemotaxis"/>
    <property type="evidence" value="ECO:0007669"/>
    <property type="project" value="InterPro"/>
</dbReference>
<keyword evidence="21" id="KW-0489">Methyltransferase</keyword>
<dbReference type="InterPro" id="IPR022642">
    <property type="entry name" value="CheR_C"/>
</dbReference>
<reference evidence="22" key="1">
    <citation type="journal article" date="2014" name="Int. J. Syst. Evol. Microbiol.">
        <title>Complete genome of a new Firmicutes species belonging to the dominant human colonic microbiota ('Ruminococcus bicirculans') reveals two chromosomes and a selective capacity to utilize plant glucans.</title>
        <authorList>
            <consortium name="NISC Comparative Sequencing Program"/>
            <person name="Wegmann U."/>
            <person name="Louis P."/>
            <person name="Goesmann A."/>
            <person name="Henrissat B."/>
            <person name="Duncan S.H."/>
            <person name="Flint H.J."/>
        </authorList>
    </citation>
    <scope>NUCLEOTIDE SEQUENCE</scope>
    <source>
        <strain evidence="22">NBRC 107715</strain>
    </source>
</reference>
<evidence type="ECO:0000259" key="17">
    <source>
        <dbReference type="PROSITE" id="PS50112"/>
    </source>
</evidence>
<reference evidence="24" key="2">
    <citation type="journal article" date="2019" name="Int. J. Syst. Evol. Microbiol.">
        <title>The Global Catalogue of Microorganisms (GCM) 10K type strain sequencing project: providing services to taxonomists for standard genome sequencing and annotation.</title>
        <authorList>
            <consortium name="The Broad Institute Genomics Platform"/>
            <consortium name="The Broad Institute Genome Sequencing Center for Infectious Disease"/>
            <person name="Wu L."/>
            <person name="Ma J."/>
        </authorList>
    </citation>
    <scope>NUCLEOTIDE SEQUENCE [LARGE SCALE GENOMIC DNA]</scope>
    <source>
        <strain evidence="24">NBRC 107715</strain>
    </source>
</reference>
<keyword evidence="13" id="KW-0157">Chromophore</keyword>
<feature type="coiled-coil region" evidence="16">
    <location>
        <begin position="641"/>
        <end position="717"/>
    </location>
</feature>
<dbReference type="PROSITE" id="PS50123">
    <property type="entry name" value="CHER"/>
    <property type="match status" value="1"/>
</dbReference>
<comment type="caution">
    <text evidence="15">Lacks conserved residue(s) required for the propagation of feature annotation.</text>
</comment>
<keyword evidence="24" id="KW-1185">Reference proteome</keyword>
<dbReference type="RefSeq" id="WP_147025510.1">
    <property type="nucleotide sequence ID" value="NZ_BJZU01000029.1"/>
</dbReference>
<comment type="caution">
    <text evidence="21">The sequence shown here is derived from an EMBL/GenBank/DDBJ whole genome shotgun (WGS) entry which is preliminary data.</text>
</comment>
<keyword evidence="6" id="KW-0716">Sensory transduction</keyword>
<proteinExistence type="predicted"/>
<evidence type="ECO:0000256" key="15">
    <source>
        <dbReference type="PROSITE-ProRule" id="PRU00050"/>
    </source>
</evidence>
<dbReference type="GO" id="GO:0005524">
    <property type="term" value="F:ATP binding"/>
    <property type="evidence" value="ECO:0007669"/>
    <property type="project" value="UniProtKB-KW"/>
</dbReference>
<keyword evidence="12" id="KW-0067">ATP-binding</keyword>
<evidence type="ECO:0000256" key="7">
    <source>
        <dbReference type="ARBA" id="ARBA00022630"/>
    </source>
</evidence>
<evidence type="ECO:0000259" key="19">
    <source>
        <dbReference type="PROSITE" id="PS50122"/>
    </source>
</evidence>
<dbReference type="PROSITE" id="PS50112">
    <property type="entry name" value="PAS"/>
    <property type="match status" value="1"/>
</dbReference>
<dbReference type="GO" id="GO:0032259">
    <property type="term" value="P:methylation"/>
    <property type="evidence" value="ECO:0007669"/>
    <property type="project" value="UniProtKB-KW"/>
</dbReference>
<dbReference type="Pfam" id="PF01739">
    <property type="entry name" value="CheR"/>
    <property type="match status" value="1"/>
</dbReference>
<keyword evidence="7" id="KW-0285">Flavoprotein</keyword>
<evidence type="ECO:0000256" key="2">
    <source>
        <dbReference type="ARBA" id="ARBA00012438"/>
    </source>
</evidence>
<keyword evidence="10" id="KW-0547">Nucleotide-binding</keyword>
<evidence type="ECO:0000256" key="12">
    <source>
        <dbReference type="ARBA" id="ARBA00022840"/>
    </source>
</evidence>
<dbReference type="Pfam" id="PF13596">
    <property type="entry name" value="PAS_10"/>
    <property type="match status" value="1"/>
</dbReference>
<evidence type="ECO:0000259" key="18">
    <source>
        <dbReference type="PROSITE" id="PS50113"/>
    </source>
</evidence>
<dbReference type="InterPro" id="IPR022641">
    <property type="entry name" value="CheR_N"/>
</dbReference>
<dbReference type="InterPro" id="IPR011102">
    <property type="entry name" value="Sig_transdc_His_kinase_HWE"/>
</dbReference>
<dbReference type="EC" id="2.7.13.3" evidence="2"/>
<evidence type="ECO:0000256" key="16">
    <source>
        <dbReference type="SAM" id="Coils"/>
    </source>
</evidence>
<evidence type="ECO:0000256" key="13">
    <source>
        <dbReference type="ARBA" id="ARBA00022991"/>
    </source>
</evidence>
<dbReference type="SMART" id="SM00091">
    <property type="entry name" value="PAS"/>
    <property type="match status" value="3"/>
</dbReference>
<feature type="domain" description="PAC" evidence="18">
    <location>
        <begin position="926"/>
        <end position="979"/>
    </location>
</feature>
<keyword evidence="5" id="KW-0597">Phosphoprotein</keyword>
<dbReference type="GO" id="GO:0004673">
    <property type="term" value="F:protein histidine kinase activity"/>
    <property type="evidence" value="ECO:0007669"/>
    <property type="project" value="UniProtKB-EC"/>
</dbReference>
<dbReference type="PANTHER" id="PTHR24422">
    <property type="entry name" value="CHEMOTAXIS PROTEIN METHYLTRANSFERASE"/>
    <property type="match status" value="1"/>
</dbReference>
<dbReference type="SUPFAM" id="SSF47757">
    <property type="entry name" value="Chemotaxis receptor methyltransferase CheR, N-terminal domain"/>
    <property type="match status" value="1"/>
</dbReference>
<dbReference type="AlphaFoldDB" id="A0A512J1P2"/>
<dbReference type="GO" id="GO:0000156">
    <property type="term" value="F:phosphorelay response regulator activity"/>
    <property type="evidence" value="ECO:0007669"/>
    <property type="project" value="InterPro"/>
</dbReference>